<sequence length="175" mass="19039">MPWDQRLARHLLDAAHHLAGIDRHARRVADRAAHQQPLRYADKVAADQQADAARLANALCIGAALAAHDAALAAIGTGEADPDALQALALDAMRLLAERDAIDGDALRAFAHADPRYVDSWREDWPEALPRWPDEAVMCRAAIGQAFIDAQLAAPEGARLAFAVTRDAVLDWRYV</sequence>
<gene>
    <name evidence="1" type="ORF">G9Q37_15390</name>
</gene>
<dbReference type="RefSeq" id="WP_166228513.1">
    <property type="nucleotide sequence ID" value="NZ_CP049989.1"/>
</dbReference>
<evidence type="ECO:0000313" key="1">
    <source>
        <dbReference type="EMBL" id="QIM53442.1"/>
    </source>
</evidence>
<evidence type="ECO:0000313" key="2">
    <source>
        <dbReference type="Proteomes" id="UP000503162"/>
    </source>
</evidence>
<proteinExistence type="predicted"/>
<reference evidence="1 2" key="1">
    <citation type="submission" date="2020-03" db="EMBL/GenBank/DDBJ databases">
        <title>Hydrogenophaga sp. nov. isolated from cyanobacterial mat.</title>
        <authorList>
            <person name="Thorat V."/>
            <person name="Kirdat K."/>
            <person name="Tiwarekar B."/>
            <person name="Costa E.D."/>
            <person name="Yadav A."/>
        </authorList>
    </citation>
    <scope>NUCLEOTIDE SEQUENCE [LARGE SCALE GENOMIC DNA]</scope>
    <source>
        <strain evidence="1 2">BA0156</strain>
    </source>
</reference>
<dbReference type="KEGG" id="hcz:G9Q37_15390"/>
<organism evidence="1 2">
    <name type="scientific">Hydrogenophaga crocea</name>
    <dbReference type="NCBI Taxonomy" id="2716225"/>
    <lineage>
        <taxon>Bacteria</taxon>
        <taxon>Pseudomonadati</taxon>
        <taxon>Pseudomonadota</taxon>
        <taxon>Betaproteobacteria</taxon>
        <taxon>Burkholderiales</taxon>
        <taxon>Comamonadaceae</taxon>
        <taxon>Hydrogenophaga</taxon>
    </lineage>
</organism>
<protein>
    <submittedName>
        <fullName evidence="1">Uncharacterized protein</fullName>
    </submittedName>
</protein>
<dbReference type="EMBL" id="CP049989">
    <property type="protein sequence ID" value="QIM53442.1"/>
    <property type="molecule type" value="Genomic_DNA"/>
</dbReference>
<name>A0A6G8IJM4_9BURK</name>
<accession>A0A6G8IJM4</accession>
<keyword evidence="2" id="KW-1185">Reference proteome</keyword>
<dbReference type="AlphaFoldDB" id="A0A6G8IJM4"/>
<dbReference type="Proteomes" id="UP000503162">
    <property type="component" value="Chromosome"/>
</dbReference>